<comment type="similarity">
    <text evidence="2">Belongs to the Mediator complex subunit 13 family.</text>
</comment>
<protein>
    <recommendedName>
        <fullName evidence="3">Mediator of RNA polymerase II transcription subunit 13</fullName>
    </recommendedName>
</protein>
<dbReference type="InterPro" id="IPR041285">
    <property type="entry name" value="MID_MedPIWI"/>
</dbReference>
<dbReference type="Pfam" id="PF18296">
    <property type="entry name" value="MID_MedPIWI"/>
    <property type="match status" value="1"/>
</dbReference>
<evidence type="ECO:0000256" key="1">
    <source>
        <dbReference type="ARBA" id="ARBA00004123"/>
    </source>
</evidence>
<dbReference type="PANTHER" id="PTHR48249:SF3">
    <property type="entry name" value="MEDIATOR OF RNA POLYMERASE II TRANSCRIPTION SUBUNIT 13"/>
    <property type="match status" value="1"/>
</dbReference>
<evidence type="ECO:0000256" key="4">
    <source>
        <dbReference type="ARBA" id="ARBA00022491"/>
    </source>
</evidence>
<keyword evidence="4" id="KW-0678">Repressor</keyword>
<accession>A0A0G4IXZ6</accession>
<dbReference type="Proteomes" id="UP000039324">
    <property type="component" value="Unassembled WGS sequence"/>
</dbReference>
<keyword evidence="7" id="KW-0539">Nucleus</keyword>
<dbReference type="GO" id="GO:0045944">
    <property type="term" value="P:positive regulation of transcription by RNA polymerase II"/>
    <property type="evidence" value="ECO:0007669"/>
    <property type="project" value="TreeGrafter"/>
</dbReference>
<dbReference type="OrthoDB" id="103819at2759"/>
<dbReference type="GO" id="GO:0016592">
    <property type="term" value="C:mediator complex"/>
    <property type="evidence" value="ECO:0007669"/>
    <property type="project" value="TreeGrafter"/>
</dbReference>
<keyword evidence="11" id="KW-0496">Mitochondrion</keyword>
<feature type="region of interest" description="Disordered" evidence="8">
    <location>
        <begin position="147"/>
        <end position="206"/>
    </location>
</feature>
<dbReference type="GO" id="GO:0003713">
    <property type="term" value="F:transcription coactivator activity"/>
    <property type="evidence" value="ECO:0007669"/>
    <property type="project" value="TreeGrafter"/>
</dbReference>
<name>A0A0G4IXZ6_PLABS</name>
<feature type="domain" description="MID" evidence="9">
    <location>
        <begin position="440"/>
        <end position="605"/>
    </location>
</feature>
<geneLocation type="mitochondrion" evidence="11"/>
<keyword evidence="5" id="KW-0805">Transcription regulation</keyword>
<feature type="compositionally biased region" description="Acidic residues" evidence="8">
    <location>
        <begin position="289"/>
        <end position="301"/>
    </location>
</feature>
<dbReference type="PANTHER" id="PTHR48249">
    <property type="entry name" value="MEDIATOR OF RNA POLYMERASE II TRANSCRIPTION SUBUNIT 13"/>
    <property type="match status" value="1"/>
</dbReference>
<dbReference type="Proteomes" id="UP000290189">
    <property type="component" value="Unassembled WGS sequence"/>
</dbReference>
<dbReference type="STRING" id="37360.A0A0G4IXZ6"/>
<organism evidence="10 12">
    <name type="scientific">Plasmodiophora brassicae</name>
    <name type="common">Clubroot disease agent</name>
    <dbReference type="NCBI Taxonomy" id="37360"/>
    <lineage>
        <taxon>Eukaryota</taxon>
        <taxon>Sar</taxon>
        <taxon>Rhizaria</taxon>
        <taxon>Endomyxa</taxon>
        <taxon>Phytomyxea</taxon>
        <taxon>Plasmodiophorida</taxon>
        <taxon>Plasmodiophoridae</taxon>
        <taxon>Plasmodiophora</taxon>
    </lineage>
</organism>
<proteinExistence type="inferred from homology"/>
<feature type="region of interest" description="Disordered" evidence="8">
    <location>
        <begin position="260"/>
        <end position="301"/>
    </location>
</feature>
<dbReference type="InterPro" id="IPR051139">
    <property type="entry name" value="Mediator_complx_sub13"/>
</dbReference>
<evidence type="ECO:0000313" key="10">
    <source>
        <dbReference type="EMBL" id="CEP00203.1"/>
    </source>
</evidence>
<dbReference type="AlphaFoldDB" id="A0A0G4IXZ6"/>
<evidence type="ECO:0000256" key="2">
    <source>
        <dbReference type="ARBA" id="ARBA00009354"/>
    </source>
</evidence>
<evidence type="ECO:0000256" key="3">
    <source>
        <dbReference type="ARBA" id="ARBA00019618"/>
    </source>
</evidence>
<keyword evidence="6" id="KW-0804">Transcription</keyword>
<sequence>MSNVYRLAHVPDITYDVVDLPPDVRDADWLHRILQGGAEAVTVPDDWPILAAPDQSMSKLVRFSHDPGMALSCEFDPADNDEIVLALNNALQIDLHRRTGPPCTIQFFISGDVICAYVVAPHMAPEPPERTPSSLHDLLECTSQLLAPSGSSTSLSSSPSAGNVATPAGQHASTTPRSGSAAALTSPGPGARPISPGPPRPKVASRHVSSAFLFRKRSPAYGGITLPDQVASVKIPKYMARFVPHRIRYVREREYADCTPSPVKMDIDDVRAPVPDEGEAGGGSSSEQSNDESEMIDESDPHDEFELAAALPALLVLLQQHVHDPFFCRIVLGYTAESVPRQGRFRQHLSQRFLRQRCLALASISLPDWRLEAEPVPVMSLGSDSAVHPNQLSSIERVTIEDCEVLTGFDGDIRTLSPSAIAFWDEACLEPFKSRADISYVVVPDMTASRSEQSSLYQPFFEALSVMYETCMLGRHSAIKCIDDFMSMPTLFHGGSARQYYEFVMDQIGSPALRAKLSSTETSIVVLYLVVDKDDGLLSSLPWFSSVVNRLRLAFGSPTWDSSSRRKNVIAQVVPRGVIHERYDLVEDGRCSTLRQMAFSVFSRCHFVPAIPADARGQQSDQLLSNGLGLTALEPAFVVHARSDIPYPGHVAGHDQQQRSLLAVHVAYTVVGEYVCGCATDMRGERLQTSVSRGATLARGLESFWTACIRPILDFLHSRTDQGAMTLVVCRNGTRMPADEQSLWASLLASRLGGVWTSLNERDLRGRDDAPRDETIIARDVAAEDAAPADTRFLVSAAFLTSCAGSPALQPVDDPSEACFVMHRHWPMDAACGPRAIVHGNIYDGRTGIALQMSLEAYVVHSPANHQVVTCVTPAFVFDAFRAVLEQTAALTLFEPGEPPLHISTTHRLARLLAVALPDAADARQQQSSPSDGRPA</sequence>
<evidence type="ECO:0000259" key="9">
    <source>
        <dbReference type="Pfam" id="PF18296"/>
    </source>
</evidence>
<comment type="subcellular location">
    <subcellularLocation>
        <location evidence="1">Nucleus</location>
    </subcellularLocation>
</comment>
<evidence type="ECO:0000256" key="7">
    <source>
        <dbReference type="ARBA" id="ARBA00023242"/>
    </source>
</evidence>
<evidence type="ECO:0000256" key="8">
    <source>
        <dbReference type="SAM" id="MobiDB-lite"/>
    </source>
</evidence>
<keyword evidence="12" id="KW-1185">Reference proteome</keyword>
<evidence type="ECO:0000256" key="6">
    <source>
        <dbReference type="ARBA" id="ARBA00023163"/>
    </source>
</evidence>
<reference evidence="10 12" key="1">
    <citation type="submission" date="2015-02" db="EMBL/GenBank/DDBJ databases">
        <authorList>
            <person name="Chooi Y.-H."/>
        </authorList>
    </citation>
    <scope>NUCLEOTIDE SEQUENCE [LARGE SCALE GENOMIC DNA]</scope>
    <source>
        <strain evidence="10">E3</strain>
    </source>
</reference>
<evidence type="ECO:0000256" key="5">
    <source>
        <dbReference type="ARBA" id="ARBA00023015"/>
    </source>
</evidence>
<feature type="compositionally biased region" description="Low complexity" evidence="8">
    <location>
        <begin position="147"/>
        <end position="162"/>
    </location>
</feature>
<dbReference type="EMBL" id="CDSF01000099">
    <property type="protein sequence ID" value="CEP00203.1"/>
    <property type="molecule type" value="Genomic_DNA"/>
</dbReference>
<reference evidence="11 13" key="2">
    <citation type="submission" date="2018-03" db="EMBL/GenBank/DDBJ databases">
        <authorList>
            <person name="Fogelqvist J."/>
        </authorList>
    </citation>
    <scope>NUCLEOTIDE SEQUENCE [LARGE SCALE GENOMIC DNA]</scope>
</reference>
<evidence type="ECO:0000313" key="12">
    <source>
        <dbReference type="Proteomes" id="UP000039324"/>
    </source>
</evidence>
<evidence type="ECO:0000313" key="11">
    <source>
        <dbReference type="EMBL" id="SPQ96471.1"/>
    </source>
</evidence>
<evidence type="ECO:0000313" key="13">
    <source>
        <dbReference type="Proteomes" id="UP000290189"/>
    </source>
</evidence>
<dbReference type="EMBL" id="OVEO01000006">
    <property type="protein sequence ID" value="SPQ96471.1"/>
    <property type="molecule type" value="Genomic_DNA"/>
</dbReference>
<gene>
    <name evidence="10" type="ORF">PBRA_007937</name>
    <name evidence="11" type="ORF">PLBR_LOCUS3686</name>
</gene>